<dbReference type="InterPro" id="IPR036086">
    <property type="entry name" value="ParB/Sulfiredoxin_sf"/>
</dbReference>
<feature type="region of interest" description="Disordered" evidence="1">
    <location>
        <begin position="208"/>
        <end position="251"/>
    </location>
</feature>
<reference evidence="2" key="2">
    <citation type="submission" date="2021-04" db="EMBL/GenBank/DDBJ databases">
        <authorList>
            <person name="Gilroy R."/>
        </authorList>
    </citation>
    <scope>NUCLEOTIDE SEQUENCE</scope>
    <source>
        <strain evidence="2">CHK178-16964</strain>
    </source>
</reference>
<dbReference type="SUPFAM" id="SSF110849">
    <property type="entry name" value="ParB/Sulfiredoxin"/>
    <property type="match status" value="1"/>
</dbReference>
<sequence length="333" mass="37704">MDLMIDQEFADKIPPLTKEEFEQLEANILADGVVINPLIVWNGVIVDGHNRYRILQMHPEIPYQIHEKEFTDRYEVIAWICKNQLGRRNLTPAQRKYLIGKQYEAEKAAIRNTSGVNQYSSADEVSGQNVHKPPALKTSERIAKEIGTNERYVRRAEEFTKGLDAAEEVSPGIKQEVFSGALKTTDSDVAAIARAAPDDRLELVENLRRPKASARGQPMTEAADPDLEDEGEESDEDTDEEPETYTPSKASIRQISAAMASDAEHPEHRIPTAFIIEELSDALDSMIFRWDFMLGEHPDEADDKECRHQIQVLVEKGRAYLKLYRGGKKRDAE</sequence>
<feature type="compositionally biased region" description="Acidic residues" evidence="1">
    <location>
        <begin position="223"/>
        <end position="243"/>
    </location>
</feature>
<dbReference type="EMBL" id="DWZA01000100">
    <property type="protein sequence ID" value="HJA72197.1"/>
    <property type="molecule type" value="Genomic_DNA"/>
</dbReference>
<evidence type="ECO:0000313" key="3">
    <source>
        <dbReference type="Proteomes" id="UP000823900"/>
    </source>
</evidence>
<evidence type="ECO:0000256" key="1">
    <source>
        <dbReference type="SAM" id="MobiDB-lite"/>
    </source>
</evidence>
<name>A0A9D2HJV1_9FIRM</name>
<organism evidence="2 3">
    <name type="scientific">Candidatus Lachnoclostridium stercoravium</name>
    <dbReference type="NCBI Taxonomy" id="2838633"/>
    <lineage>
        <taxon>Bacteria</taxon>
        <taxon>Bacillati</taxon>
        <taxon>Bacillota</taxon>
        <taxon>Clostridia</taxon>
        <taxon>Lachnospirales</taxon>
        <taxon>Lachnospiraceae</taxon>
    </lineage>
</organism>
<evidence type="ECO:0000313" key="2">
    <source>
        <dbReference type="EMBL" id="HJA72197.1"/>
    </source>
</evidence>
<dbReference type="Gene3D" id="3.90.1530.10">
    <property type="entry name" value="Conserved hypothetical protein from pyrococcus furiosus pfu- 392566-001, ParB domain"/>
    <property type="match status" value="1"/>
</dbReference>
<protein>
    <recommendedName>
        <fullName evidence="4">ParB/Sulfiredoxin domain-containing protein</fullName>
    </recommendedName>
</protein>
<dbReference type="Proteomes" id="UP000823900">
    <property type="component" value="Unassembled WGS sequence"/>
</dbReference>
<evidence type="ECO:0008006" key="4">
    <source>
        <dbReference type="Google" id="ProtNLM"/>
    </source>
</evidence>
<dbReference type="AlphaFoldDB" id="A0A9D2HJV1"/>
<gene>
    <name evidence="2" type="ORF">IAA07_11590</name>
</gene>
<accession>A0A9D2HJV1</accession>
<reference evidence="2" key="1">
    <citation type="journal article" date="2021" name="PeerJ">
        <title>Extensive microbial diversity within the chicken gut microbiome revealed by metagenomics and culture.</title>
        <authorList>
            <person name="Gilroy R."/>
            <person name="Ravi A."/>
            <person name="Getino M."/>
            <person name="Pursley I."/>
            <person name="Horton D.L."/>
            <person name="Alikhan N.F."/>
            <person name="Baker D."/>
            <person name="Gharbi K."/>
            <person name="Hall N."/>
            <person name="Watson M."/>
            <person name="Adriaenssens E.M."/>
            <person name="Foster-Nyarko E."/>
            <person name="Jarju S."/>
            <person name="Secka A."/>
            <person name="Antonio M."/>
            <person name="Oren A."/>
            <person name="Chaudhuri R.R."/>
            <person name="La Ragione R."/>
            <person name="Hildebrand F."/>
            <person name="Pallen M.J."/>
        </authorList>
    </citation>
    <scope>NUCLEOTIDE SEQUENCE</scope>
    <source>
        <strain evidence="2">CHK178-16964</strain>
    </source>
</reference>
<proteinExistence type="predicted"/>
<comment type="caution">
    <text evidence="2">The sequence shown here is derived from an EMBL/GenBank/DDBJ whole genome shotgun (WGS) entry which is preliminary data.</text>
</comment>